<dbReference type="PRINTS" id="PR00792">
    <property type="entry name" value="PEPSIN"/>
</dbReference>
<dbReference type="InterPro" id="IPR001461">
    <property type="entry name" value="Aspartic_peptidase_A1"/>
</dbReference>
<feature type="chain" id="PRO_5035162111" description="Peptidase A1 domain-containing protein" evidence="11">
    <location>
        <begin position="16"/>
        <end position="525"/>
    </location>
</feature>
<dbReference type="OrthoDB" id="2747330at2759"/>
<feature type="active site" evidence="7">
    <location>
        <position position="71"/>
    </location>
</feature>
<dbReference type="PANTHER" id="PTHR47965:SF12">
    <property type="entry name" value="ASPARTIC PROTEINASE 3-RELATED"/>
    <property type="match status" value="1"/>
</dbReference>
<feature type="domain" description="Peptidase A1" evidence="12">
    <location>
        <begin position="53"/>
        <end position="409"/>
    </location>
</feature>
<dbReference type="PROSITE" id="PS51767">
    <property type="entry name" value="PEPTIDASE_A1"/>
    <property type="match status" value="1"/>
</dbReference>
<dbReference type="InterPro" id="IPR001969">
    <property type="entry name" value="Aspartic_peptidase_AS"/>
</dbReference>
<name>A0A8J2X4R8_9STRA</name>
<dbReference type="InterPro" id="IPR032861">
    <property type="entry name" value="TAXi_N"/>
</dbReference>
<dbReference type="InterPro" id="IPR021109">
    <property type="entry name" value="Peptidase_aspartic_dom_sf"/>
</dbReference>
<evidence type="ECO:0000256" key="1">
    <source>
        <dbReference type="ARBA" id="ARBA00007447"/>
    </source>
</evidence>
<dbReference type="AlphaFoldDB" id="A0A8J2X4R8"/>
<proteinExistence type="inferred from homology"/>
<keyword evidence="10" id="KW-0472">Membrane</keyword>
<evidence type="ECO:0000313" key="13">
    <source>
        <dbReference type="EMBL" id="CAH0374666.1"/>
    </source>
</evidence>
<sequence length="525" mass="56478">MMRAGLLAWLATALGQFVKLRLHPRDSPPGRRRRATARAAAAGAELYEGLWTHYVHLYVGTPPQKTSVIVDTGSSKTAFVCAGCEACGAHESPPFDASKSETYEVGTGTMSASYSEGSEWRAQRARDVAAVVDADGTVVAYATKDGASKLGEASLVPDARPVSIPFGCITHQTNMFVDQTANGIWGLHGDGADSVLQALYEGGAIGELAFSLCYEPVDPRSKSSLRSGFFVVGGVDVTHHVHDMQFAELKVTGAFYAVETLSVSLVGAQGDEVSVEAPAGEWNRGNGLVVDSGTTDMYLPRRAGEAWVRAWSKVYPRWTYDADKTFTMHENELSALPSIRFRFRGVAGEVEVDVKPESFVEKEDRSCSGTCSYFARVYLEEAAGGVLGGPFFSGHDVFFDLGRGRLGVARAACDAEAGYRLPPPAPTPAPTVDAERRGRARRRWRAAAAYAGAGALALALAACVLLRPRRRRWLMSGGGRETELVPTSEVENIMLKNVDVDKAKRSDKGSDTSSRSSEEDAEMML</sequence>
<accession>A0A8J2X4R8</accession>
<keyword evidence="3 11" id="KW-0732">Signal</keyword>
<keyword evidence="14" id="KW-1185">Reference proteome</keyword>
<dbReference type="GO" id="GO:0006508">
    <property type="term" value="P:proteolysis"/>
    <property type="evidence" value="ECO:0007669"/>
    <property type="project" value="UniProtKB-KW"/>
</dbReference>
<dbReference type="PROSITE" id="PS00141">
    <property type="entry name" value="ASP_PROTEASE"/>
    <property type="match status" value="1"/>
</dbReference>
<evidence type="ECO:0000256" key="7">
    <source>
        <dbReference type="PIRSR" id="PIRSR601461-1"/>
    </source>
</evidence>
<dbReference type="Gene3D" id="2.40.70.10">
    <property type="entry name" value="Acid Proteases"/>
    <property type="match status" value="2"/>
</dbReference>
<dbReference type="Pfam" id="PF14541">
    <property type="entry name" value="TAXi_C"/>
    <property type="match status" value="1"/>
</dbReference>
<evidence type="ECO:0000256" key="6">
    <source>
        <dbReference type="ARBA" id="ARBA00023145"/>
    </source>
</evidence>
<dbReference type="Pfam" id="PF14543">
    <property type="entry name" value="TAXi_N"/>
    <property type="match status" value="1"/>
</dbReference>
<dbReference type="SUPFAM" id="SSF50630">
    <property type="entry name" value="Acid proteases"/>
    <property type="match status" value="1"/>
</dbReference>
<dbReference type="InterPro" id="IPR034164">
    <property type="entry name" value="Pepsin-like_dom"/>
</dbReference>
<evidence type="ECO:0000256" key="9">
    <source>
        <dbReference type="SAM" id="MobiDB-lite"/>
    </source>
</evidence>
<evidence type="ECO:0000256" key="5">
    <source>
        <dbReference type="ARBA" id="ARBA00022801"/>
    </source>
</evidence>
<feature type="active site" evidence="7">
    <location>
        <position position="291"/>
    </location>
</feature>
<feature type="transmembrane region" description="Helical" evidence="10">
    <location>
        <begin position="447"/>
        <end position="466"/>
    </location>
</feature>
<dbReference type="InterPro" id="IPR032799">
    <property type="entry name" value="TAXi_C"/>
</dbReference>
<dbReference type="PANTHER" id="PTHR47965">
    <property type="entry name" value="ASPARTYL PROTEASE-RELATED"/>
    <property type="match status" value="1"/>
</dbReference>
<feature type="compositionally biased region" description="Basic and acidic residues" evidence="9">
    <location>
        <begin position="499"/>
        <end position="510"/>
    </location>
</feature>
<feature type="region of interest" description="Disordered" evidence="9">
    <location>
        <begin position="499"/>
        <end position="525"/>
    </location>
</feature>
<dbReference type="EMBL" id="CAKKNE010000004">
    <property type="protein sequence ID" value="CAH0374666.1"/>
    <property type="molecule type" value="Genomic_DNA"/>
</dbReference>
<evidence type="ECO:0000256" key="8">
    <source>
        <dbReference type="RuleBase" id="RU000454"/>
    </source>
</evidence>
<evidence type="ECO:0000256" key="2">
    <source>
        <dbReference type="ARBA" id="ARBA00022670"/>
    </source>
</evidence>
<evidence type="ECO:0000313" key="14">
    <source>
        <dbReference type="Proteomes" id="UP000789595"/>
    </source>
</evidence>
<evidence type="ECO:0000259" key="12">
    <source>
        <dbReference type="PROSITE" id="PS51767"/>
    </source>
</evidence>
<evidence type="ECO:0000256" key="3">
    <source>
        <dbReference type="ARBA" id="ARBA00022729"/>
    </source>
</evidence>
<keyword evidence="10" id="KW-0812">Transmembrane</keyword>
<gene>
    <name evidence="13" type="ORF">PECAL_4P19640</name>
</gene>
<reference evidence="13" key="1">
    <citation type="submission" date="2021-11" db="EMBL/GenBank/DDBJ databases">
        <authorList>
            <consortium name="Genoscope - CEA"/>
            <person name="William W."/>
        </authorList>
    </citation>
    <scope>NUCLEOTIDE SEQUENCE</scope>
</reference>
<dbReference type="Proteomes" id="UP000789595">
    <property type="component" value="Unassembled WGS sequence"/>
</dbReference>
<keyword evidence="5 8" id="KW-0378">Hydrolase</keyword>
<protein>
    <recommendedName>
        <fullName evidence="12">Peptidase A1 domain-containing protein</fullName>
    </recommendedName>
</protein>
<evidence type="ECO:0000256" key="11">
    <source>
        <dbReference type="SAM" id="SignalP"/>
    </source>
</evidence>
<comment type="caution">
    <text evidence="13">The sequence shown here is derived from an EMBL/GenBank/DDBJ whole genome shotgun (WGS) entry which is preliminary data.</text>
</comment>
<keyword evidence="10" id="KW-1133">Transmembrane helix</keyword>
<dbReference type="GO" id="GO:0004190">
    <property type="term" value="F:aspartic-type endopeptidase activity"/>
    <property type="evidence" value="ECO:0007669"/>
    <property type="project" value="UniProtKB-KW"/>
</dbReference>
<comment type="similarity">
    <text evidence="1 8">Belongs to the peptidase A1 family.</text>
</comment>
<keyword evidence="2 8" id="KW-0645">Protease</keyword>
<dbReference type="CDD" id="cd05471">
    <property type="entry name" value="pepsin_like"/>
    <property type="match status" value="1"/>
</dbReference>
<evidence type="ECO:0000256" key="4">
    <source>
        <dbReference type="ARBA" id="ARBA00022750"/>
    </source>
</evidence>
<feature type="signal peptide" evidence="11">
    <location>
        <begin position="1"/>
        <end position="15"/>
    </location>
</feature>
<dbReference type="InterPro" id="IPR033121">
    <property type="entry name" value="PEPTIDASE_A1"/>
</dbReference>
<organism evidence="13 14">
    <name type="scientific">Pelagomonas calceolata</name>
    <dbReference type="NCBI Taxonomy" id="35677"/>
    <lineage>
        <taxon>Eukaryota</taxon>
        <taxon>Sar</taxon>
        <taxon>Stramenopiles</taxon>
        <taxon>Ochrophyta</taxon>
        <taxon>Pelagophyceae</taxon>
        <taxon>Pelagomonadales</taxon>
        <taxon>Pelagomonadaceae</taxon>
        <taxon>Pelagomonas</taxon>
    </lineage>
</organism>
<evidence type="ECO:0000256" key="10">
    <source>
        <dbReference type="SAM" id="Phobius"/>
    </source>
</evidence>
<keyword evidence="4 8" id="KW-0064">Aspartyl protease</keyword>
<keyword evidence="6" id="KW-0865">Zymogen</keyword>